<name>A0AAE9FJM5_CAEBR</name>
<dbReference type="InterPro" id="IPR053222">
    <property type="entry name" value="Zygotic_Embryogenesis-Asso"/>
</dbReference>
<proteinExistence type="predicted"/>
<gene>
    <name evidence="2" type="ORF">L5515_019552</name>
</gene>
<accession>A0AAE9FJM5</accession>
<dbReference type="Proteomes" id="UP000829354">
    <property type="component" value="Chromosome X"/>
</dbReference>
<dbReference type="EMBL" id="CP092625">
    <property type="protein sequence ID" value="UMM44397.1"/>
    <property type="molecule type" value="Genomic_DNA"/>
</dbReference>
<dbReference type="AlphaFoldDB" id="A0AAE9FJM5"/>
<dbReference type="PANTHER" id="PTHR22899:SF0">
    <property type="entry name" value="F-BOX ASSOCIATED DOMAIN-CONTAINING PROTEIN-RELATED"/>
    <property type="match status" value="1"/>
</dbReference>
<dbReference type="PANTHER" id="PTHR22899">
    <property type="entry name" value="CYCLIN-RELATED F-BOX FAMILY"/>
    <property type="match status" value="1"/>
</dbReference>
<sequence>MNLGEWIQHLCSFSKFDDSIRHHADFYIGRMLFDTQTLRNTFPKLHSIVIDGMKAETNEHTIFTAQTILRAFLPNVECVKLNDVPLQENLSSQHIGMTNLKKLDIDYQSNLNIDDLCTLNLERYTTQTNQIPPRCLNRFFKLWIKGSNPKLKELLILCDTVIISDWNVFLRGLKAEKVAADEDSKKFKIVNYRGICAELEIYHSDGNHSVKFEVPY</sequence>
<keyword evidence="3" id="KW-1185">Reference proteome</keyword>
<reference evidence="2 3" key="1">
    <citation type="submission" date="2022-04" db="EMBL/GenBank/DDBJ databases">
        <title>Chromosome-level reference genomes for two strains of Caenorhabditis briggsae: an improved platform for comparative genomics.</title>
        <authorList>
            <person name="Stevens L."/>
            <person name="Andersen E."/>
        </authorList>
    </citation>
    <scope>NUCLEOTIDE SEQUENCE [LARGE SCALE GENOMIC DNA]</scope>
    <source>
        <strain evidence="2">VX34</strain>
        <tissue evidence="2">Whole-organism</tissue>
    </source>
</reference>
<organism evidence="2 3">
    <name type="scientific">Caenorhabditis briggsae</name>
    <dbReference type="NCBI Taxonomy" id="6238"/>
    <lineage>
        <taxon>Eukaryota</taxon>
        <taxon>Metazoa</taxon>
        <taxon>Ecdysozoa</taxon>
        <taxon>Nematoda</taxon>
        <taxon>Chromadorea</taxon>
        <taxon>Rhabditida</taxon>
        <taxon>Rhabditina</taxon>
        <taxon>Rhabditomorpha</taxon>
        <taxon>Rhabditoidea</taxon>
        <taxon>Rhabditidae</taxon>
        <taxon>Peloderinae</taxon>
        <taxon>Caenorhabditis</taxon>
    </lineage>
</organism>
<evidence type="ECO:0000313" key="3">
    <source>
        <dbReference type="Proteomes" id="UP000829354"/>
    </source>
</evidence>
<evidence type="ECO:0000259" key="1">
    <source>
        <dbReference type="Pfam" id="PF07735"/>
    </source>
</evidence>
<dbReference type="InterPro" id="IPR012885">
    <property type="entry name" value="F-box_Sdz-33"/>
</dbReference>
<evidence type="ECO:0000313" key="2">
    <source>
        <dbReference type="EMBL" id="UMM44397.1"/>
    </source>
</evidence>
<feature type="domain" description="Sdz-33 F-box" evidence="1">
    <location>
        <begin position="93"/>
        <end position="154"/>
    </location>
</feature>
<protein>
    <recommendedName>
        <fullName evidence="1">Sdz-33 F-box domain-containing protein</fullName>
    </recommendedName>
</protein>
<dbReference type="Pfam" id="PF07735">
    <property type="entry name" value="FBA_2"/>
    <property type="match status" value="1"/>
</dbReference>